<dbReference type="PATRIC" id="fig|999408.3.peg.969"/>
<organism evidence="1 2">
    <name type="scientific">[Clostridium] clostridioforme 90A8</name>
    <dbReference type="NCBI Taxonomy" id="999408"/>
    <lineage>
        <taxon>Bacteria</taxon>
        <taxon>Bacillati</taxon>
        <taxon>Bacillota</taxon>
        <taxon>Clostridia</taxon>
        <taxon>Lachnospirales</taxon>
        <taxon>Lachnospiraceae</taxon>
        <taxon>Enterocloster</taxon>
    </lineage>
</organism>
<evidence type="ECO:0000313" key="2">
    <source>
        <dbReference type="Proteomes" id="UP000013085"/>
    </source>
</evidence>
<dbReference type="RefSeq" id="WP_002583894.1">
    <property type="nucleotide sequence ID" value="NZ_KB850998.1"/>
</dbReference>
<sequence>MTIYPICATMMKYRIFQTLAEAYYRYRVKKPCFIMQQNDRWTLVTMDR</sequence>
<protein>
    <submittedName>
        <fullName evidence="1">Uncharacterized protein</fullName>
    </submittedName>
</protein>
<dbReference type="AlphaFoldDB" id="A0A0E2HFZ2"/>
<dbReference type="EMBL" id="AGYR01000006">
    <property type="protein sequence ID" value="ENZ19040.1"/>
    <property type="molecule type" value="Genomic_DNA"/>
</dbReference>
<comment type="caution">
    <text evidence="1">The sequence shown here is derived from an EMBL/GenBank/DDBJ whole genome shotgun (WGS) entry which is preliminary data.</text>
</comment>
<gene>
    <name evidence="1" type="ORF">HMPREF1090_00912</name>
</gene>
<dbReference type="HOGENOM" id="CLU_207047_0_0_9"/>
<accession>A0A0E2HFZ2</accession>
<name>A0A0E2HFZ2_9FIRM</name>
<dbReference type="Proteomes" id="UP000013085">
    <property type="component" value="Unassembled WGS sequence"/>
</dbReference>
<reference evidence="1 2" key="1">
    <citation type="submission" date="2013-01" db="EMBL/GenBank/DDBJ databases">
        <title>The Genome Sequence of Clostridium clostridioforme 90A8.</title>
        <authorList>
            <consortium name="The Broad Institute Genome Sequencing Platform"/>
            <person name="Earl A."/>
            <person name="Ward D."/>
            <person name="Feldgarden M."/>
            <person name="Gevers D."/>
            <person name="Courvalin P."/>
            <person name="Lambert T."/>
            <person name="Walker B."/>
            <person name="Young S.K."/>
            <person name="Zeng Q."/>
            <person name="Gargeya S."/>
            <person name="Fitzgerald M."/>
            <person name="Haas B."/>
            <person name="Abouelleil A."/>
            <person name="Alvarado L."/>
            <person name="Arachchi H.M."/>
            <person name="Berlin A.M."/>
            <person name="Chapman S.B."/>
            <person name="Dewar J."/>
            <person name="Goldberg J."/>
            <person name="Griggs A."/>
            <person name="Gujja S."/>
            <person name="Hansen M."/>
            <person name="Howarth C."/>
            <person name="Imamovic A."/>
            <person name="Larimer J."/>
            <person name="McCowan C."/>
            <person name="Murphy C."/>
            <person name="Neiman D."/>
            <person name="Pearson M."/>
            <person name="Priest M."/>
            <person name="Roberts A."/>
            <person name="Saif S."/>
            <person name="Shea T."/>
            <person name="Sisk P."/>
            <person name="Sykes S."/>
            <person name="Wortman J."/>
            <person name="Nusbaum C."/>
            <person name="Birren B."/>
        </authorList>
    </citation>
    <scope>NUCLEOTIDE SEQUENCE [LARGE SCALE GENOMIC DNA]</scope>
    <source>
        <strain evidence="1 2">90A8</strain>
    </source>
</reference>
<dbReference type="GeneID" id="57964715"/>
<evidence type="ECO:0000313" key="1">
    <source>
        <dbReference type="EMBL" id="ENZ19040.1"/>
    </source>
</evidence>
<proteinExistence type="predicted"/>